<evidence type="ECO:0000313" key="2">
    <source>
        <dbReference type="EMBL" id="KAF2422066.1"/>
    </source>
</evidence>
<feature type="compositionally biased region" description="Basic and acidic residues" evidence="1">
    <location>
        <begin position="106"/>
        <end position="116"/>
    </location>
</feature>
<keyword evidence="3" id="KW-1185">Reference proteome</keyword>
<dbReference type="AlphaFoldDB" id="A0A9P4NHM7"/>
<organism evidence="2 3">
    <name type="scientific">Tothia fuscella</name>
    <dbReference type="NCBI Taxonomy" id="1048955"/>
    <lineage>
        <taxon>Eukaryota</taxon>
        <taxon>Fungi</taxon>
        <taxon>Dikarya</taxon>
        <taxon>Ascomycota</taxon>
        <taxon>Pezizomycotina</taxon>
        <taxon>Dothideomycetes</taxon>
        <taxon>Pleosporomycetidae</taxon>
        <taxon>Venturiales</taxon>
        <taxon>Cylindrosympodiaceae</taxon>
        <taxon>Tothia</taxon>
    </lineage>
</organism>
<sequence>MEETDLSNGPPENKENKRPLSPIKKIGSYVKSKFGTSKSPIKSSLKKKDETTIAASTPLPPSPLAKSTSGINQALKTQTKRVILENRPTIILAPPQDRIDAEQDPVKARTELDVHSSHTARPFGRQPPTNPFIRMGTPAPTNFFGKTPFRINPVKDRLDAVERFLYSSGPRPPISEWPEQAEEASKRTATTPPAEARPSPSSDGTVIYTPRTRGDEASSSPESASSPSDGDDTMIYSPIPPVRGVGSAVFDREWPDDIFPTENGKDRSYADVVKSMKRVELEDGNEEGREEEKK</sequence>
<evidence type="ECO:0000256" key="1">
    <source>
        <dbReference type="SAM" id="MobiDB-lite"/>
    </source>
</evidence>
<dbReference type="Proteomes" id="UP000800235">
    <property type="component" value="Unassembled WGS sequence"/>
</dbReference>
<dbReference type="EMBL" id="MU007094">
    <property type="protein sequence ID" value="KAF2422066.1"/>
    <property type="molecule type" value="Genomic_DNA"/>
</dbReference>
<feature type="region of interest" description="Disordered" evidence="1">
    <location>
        <begin position="1"/>
        <end position="70"/>
    </location>
</feature>
<feature type="region of interest" description="Disordered" evidence="1">
    <location>
        <begin position="166"/>
        <end position="248"/>
    </location>
</feature>
<gene>
    <name evidence="2" type="ORF">EJ08DRAFT_664971</name>
</gene>
<feature type="compositionally biased region" description="Low complexity" evidence="1">
    <location>
        <begin position="217"/>
        <end position="228"/>
    </location>
</feature>
<accession>A0A9P4NHM7</accession>
<proteinExistence type="predicted"/>
<evidence type="ECO:0000313" key="3">
    <source>
        <dbReference type="Proteomes" id="UP000800235"/>
    </source>
</evidence>
<reference evidence="2" key="1">
    <citation type="journal article" date="2020" name="Stud. Mycol.">
        <title>101 Dothideomycetes genomes: a test case for predicting lifestyles and emergence of pathogens.</title>
        <authorList>
            <person name="Haridas S."/>
            <person name="Albert R."/>
            <person name="Binder M."/>
            <person name="Bloem J."/>
            <person name="Labutti K."/>
            <person name="Salamov A."/>
            <person name="Andreopoulos B."/>
            <person name="Baker S."/>
            <person name="Barry K."/>
            <person name="Bills G."/>
            <person name="Bluhm B."/>
            <person name="Cannon C."/>
            <person name="Castanera R."/>
            <person name="Culley D."/>
            <person name="Daum C."/>
            <person name="Ezra D."/>
            <person name="Gonzalez J."/>
            <person name="Henrissat B."/>
            <person name="Kuo A."/>
            <person name="Liang C."/>
            <person name="Lipzen A."/>
            <person name="Lutzoni F."/>
            <person name="Magnuson J."/>
            <person name="Mondo S."/>
            <person name="Nolan M."/>
            <person name="Ohm R."/>
            <person name="Pangilinan J."/>
            <person name="Park H.-J."/>
            <person name="Ramirez L."/>
            <person name="Alfaro M."/>
            <person name="Sun H."/>
            <person name="Tritt A."/>
            <person name="Yoshinaga Y."/>
            <person name="Zwiers L.-H."/>
            <person name="Turgeon B."/>
            <person name="Goodwin S."/>
            <person name="Spatafora J."/>
            <person name="Crous P."/>
            <person name="Grigoriev I."/>
        </authorList>
    </citation>
    <scope>NUCLEOTIDE SEQUENCE</scope>
    <source>
        <strain evidence="2">CBS 130266</strain>
    </source>
</reference>
<protein>
    <submittedName>
        <fullName evidence="2">Uncharacterized protein</fullName>
    </submittedName>
</protein>
<name>A0A9P4NHM7_9PEZI</name>
<feature type="region of interest" description="Disordered" evidence="1">
    <location>
        <begin position="106"/>
        <end position="150"/>
    </location>
</feature>
<comment type="caution">
    <text evidence="2">The sequence shown here is derived from an EMBL/GenBank/DDBJ whole genome shotgun (WGS) entry which is preliminary data.</text>
</comment>